<evidence type="ECO:0000256" key="2">
    <source>
        <dbReference type="ARBA" id="ARBA00022980"/>
    </source>
</evidence>
<evidence type="ECO:0000256" key="3">
    <source>
        <dbReference type="ARBA" id="ARBA00023274"/>
    </source>
</evidence>
<feature type="domain" description="Large ribosomal subunit protein uL5 C-terminal" evidence="9">
    <location>
        <begin position="84"/>
        <end position="176"/>
    </location>
</feature>
<dbReference type="InterPro" id="IPR020929">
    <property type="entry name" value="Ribosomal_uL5_CS"/>
</dbReference>
<reference evidence="11" key="2">
    <citation type="journal article" date="2016" name="Int. J. Syst. Evol. Microbiol.">
        <title>Complete genome sequence and cell structure of Limnochorda pilosa, a Gram-negative spore-former within the phylum Firmicutes.</title>
        <authorList>
            <person name="Watanabe M."/>
            <person name="Kojima H."/>
            <person name="Fukui M."/>
        </authorList>
    </citation>
    <scope>NUCLEOTIDE SEQUENCE [LARGE SCALE GENOMIC DNA]</scope>
    <source>
        <strain evidence="11">HC45</strain>
    </source>
</reference>
<evidence type="ECO:0000313" key="10">
    <source>
        <dbReference type="EMBL" id="BAS29076.1"/>
    </source>
</evidence>
<keyword evidence="6" id="KW-0694">RNA-binding</keyword>
<dbReference type="PIRSF" id="PIRSF002161">
    <property type="entry name" value="Ribosomal_L5"/>
    <property type="match status" value="1"/>
</dbReference>
<comment type="subunit">
    <text evidence="6">Part of the 50S ribosomal subunit; part of the 5S rRNA/L5/L18/L25 subcomplex. Contacts the 5S rRNA and the P site tRNA. Forms a bridge to the 30S subunit in the 70S ribosome.</text>
</comment>
<keyword evidence="2 6" id="KW-0689">Ribosomal protein</keyword>
<evidence type="ECO:0000256" key="5">
    <source>
        <dbReference type="ARBA" id="ARBA00058604"/>
    </source>
</evidence>
<dbReference type="InterPro" id="IPR031310">
    <property type="entry name" value="Ribosomal_uL5_N"/>
</dbReference>
<dbReference type="InterPro" id="IPR002132">
    <property type="entry name" value="Ribosomal_uL5"/>
</dbReference>
<dbReference type="EMBL" id="AP014924">
    <property type="protein sequence ID" value="BAS29076.1"/>
    <property type="molecule type" value="Genomic_DNA"/>
</dbReference>
<dbReference type="KEGG" id="lpil:LIP_3259"/>
<feature type="domain" description="Large ribosomal subunit protein uL5 N-terminal" evidence="8">
    <location>
        <begin position="24"/>
        <end position="80"/>
    </location>
</feature>
<organism evidence="10 11">
    <name type="scientific">Limnochorda pilosa</name>
    <dbReference type="NCBI Taxonomy" id="1555112"/>
    <lineage>
        <taxon>Bacteria</taxon>
        <taxon>Bacillati</taxon>
        <taxon>Bacillota</taxon>
        <taxon>Limnochordia</taxon>
        <taxon>Limnochordales</taxon>
        <taxon>Limnochordaceae</taxon>
        <taxon>Limnochorda</taxon>
    </lineage>
</organism>
<keyword evidence="6" id="KW-0699">rRNA-binding</keyword>
<protein>
    <recommendedName>
        <fullName evidence="4 6">Large ribosomal subunit protein uL5</fullName>
    </recommendedName>
</protein>
<comment type="function">
    <text evidence="5">This is one of the proteins that bind and probably mediate the attachment of the 5S RNA into the large ribosomal subunit, where it forms part of the central protuberance. In the 70S ribosome it contacts protein S13 of the 30S subunit (bridge B1b), connecting the 2 subunits; this bridge is implicated in subunit movement. Contacts the P site tRNA; the 5S rRNA and some of its associated proteins might help stabilize positioning of ribosome-bound tRNAs.</text>
</comment>
<evidence type="ECO:0000313" key="11">
    <source>
        <dbReference type="Proteomes" id="UP000065807"/>
    </source>
</evidence>
<dbReference type="RefSeq" id="WP_068140363.1">
    <property type="nucleotide sequence ID" value="NZ_AP014924.1"/>
</dbReference>
<dbReference type="InterPro" id="IPR022803">
    <property type="entry name" value="Ribosomal_uL5_dom_sf"/>
</dbReference>
<keyword evidence="3 6" id="KW-0687">Ribonucleoprotein</keyword>
<dbReference type="GO" id="GO:0003735">
    <property type="term" value="F:structural constituent of ribosome"/>
    <property type="evidence" value="ECO:0007669"/>
    <property type="project" value="InterPro"/>
</dbReference>
<evidence type="ECO:0000256" key="1">
    <source>
        <dbReference type="ARBA" id="ARBA00008553"/>
    </source>
</evidence>
<accession>A0A0K2SPQ2</accession>
<dbReference type="OrthoDB" id="9806626at2"/>
<evidence type="ECO:0000259" key="9">
    <source>
        <dbReference type="Pfam" id="PF00673"/>
    </source>
</evidence>
<dbReference type="InterPro" id="IPR031309">
    <property type="entry name" value="Ribosomal_uL5_C"/>
</dbReference>
<evidence type="ECO:0000256" key="6">
    <source>
        <dbReference type="HAMAP-Rule" id="MF_01333"/>
    </source>
</evidence>
<dbReference type="PANTHER" id="PTHR11994">
    <property type="entry name" value="60S RIBOSOMAL PROTEIN L11-RELATED"/>
    <property type="match status" value="1"/>
</dbReference>
<dbReference type="Pfam" id="PF00281">
    <property type="entry name" value="Ribosomal_L5"/>
    <property type="match status" value="1"/>
</dbReference>
<dbReference type="PROSITE" id="PS00358">
    <property type="entry name" value="RIBOSOMAL_L5"/>
    <property type="match status" value="1"/>
</dbReference>
<keyword evidence="6" id="KW-0820">tRNA-binding</keyword>
<dbReference type="GO" id="GO:0006412">
    <property type="term" value="P:translation"/>
    <property type="evidence" value="ECO:0007669"/>
    <property type="project" value="UniProtKB-UniRule"/>
</dbReference>
<dbReference type="SUPFAM" id="SSF55282">
    <property type="entry name" value="RL5-like"/>
    <property type="match status" value="1"/>
</dbReference>
<gene>
    <name evidence="6" type="primary">rplE</name>
    <name evidence="10" type="ORF">LIP_3259</name>
</gene>
<proteinExistence type="inferred from homology"/>
<sequence>MSRLRELYKEQVAPALMERFGYKSVMQVPRLDKVVLNMGVGEAVQDSKALEGAVRDLTVISGQKPAVTRAKRSISNFKIRAGMPIGCKVTLRGERMYDFVDKLIHAALPRIRDFNGLSPDGFDGRGNYSLGLSEQLIFPEIRYDDIDRVRGLDITVVTTAQSDEEALELLRQLGFPMRSRAA</sequence>
<dbReference type="Gene3D" id="3.30.1440.10">
    <property type="match status" value="1"/>
</dbReference>
<evidence type="ECO:0000256" key="7">
    <source>
        <dbReference type="RuleBase" id="RU003930"/>
    </source>
</evidence>
<evidence type="ECO:0000256" key="4">
    <source>
        <dbReference type="ARBA" id="ARBA00035245"/>
    </source>
</evidence>
<dbReference type="Pfam" id="PF00673">
    <property type="entry name" value="Ribosomal_L5_C"/>
    <property type="match status" value="1"/>
</dbReference>
<dbReference type="InterPro" id="IPR020930">
    <property type="entry name" value="Ribosomal_uL5_bac-type"/>
</dbReference>
<keyword evidence="11" id="KW-1185">Reference proteome</keyword>
<comment type="similarity">
    <text evidence="1 6 7">Belongs to the universal ribosomal protein uL5 family.</text>
</comment>
<dbReference type="GO" id="GO:1990904">
    <property type="term" value="C:ribonucleoprotein complex"/>
    <property type="evidence" value="ECO:0007669"/>
    <property type="project" value="UniProtKB-KW"/>
</dbReference>
<dbReference type="GO" id="GO:0000049">
    <property type="term" value="F:tRNA binding"/>
    <property type="evidence" value="ECO:0007669"/>
    <property type="project" value="UniProtKB-UniRule"/>
</dbReference>
<evidence type="ECO:0000259" key="8">
    <source>
        <dbReference type="Pfam" id="PF00281"/>
    </source>
</evidence>
<dbReference type="PATRIC" id="fig|1555112.3.peg.3298"/>
<dbReference type="GO" id="GO:0019843">
    <property type="term" value="F:rRNA binding"/>
    <property type="evidence" value="ECO:0007669"/>
    <property type="project" value="UniProtKB-UniRule"/>
</dbReference>
<comment type="function">
    <text evidence="6">This is 1 of the proteins that bind and probably mediate the attachment of the 5S RNA into the large ribosomal subunit, where it forms part of the central protuberance. In the 70S ribosome it contacts protein S13 of the 30S subunit (bridge B1b), connecting the 2 subunits; this bridge is implicated in subunit movement. Contacts the P site tRNA; the 5S rRNA and some of its associated proteins might help stabilize positioning of ribosome-bound tRNAs.</text>
</comment>
<dbReference type="GO" id="GO:0005840">
    <property type="term" value="C:ribosome"/>
    <property type="evidence" value="ECO:0007669"/>
    <property type="project" value="UniProtKB-KW"/>
</dbReference>
<dbReference type="STRING" id="1555112.LIP_3259"/>
<dbReference type="Proteomes" id="UP000065807">
    <property type="component" value="Chromosome"/>
</dbReference>
<reference evidence="11" key="1">
    <citation type="submission" date="2015-07" db="EMBL/GenBank/DDBJ databases">
        <title>Complete genome sequence and phylogenetic analysis of Limnochorda pilosa.</title>
        <authorList>
            <person name="Watanabe M."/>
            <person name="Kojima H."/>
            <person name="Fukui M."/>
        </authorList>
    </citation>
    <scope>NUCLEOTIDE SEQUENCE [LARGE SCALE GENOMIC DNA]</scope>
    <source>
        <strain evidence="11">HC45</strain>
    </source>
</reference>
<dbReference type="NCBIfam" id="NF000585">
    <property type="entry name" value="PRK00010.1"/>
    <property type="match status" value="1"/>
</dbReference>
<name>A0A0K2SPQ2_LIMPI</name>
<dbReference type="FunFam" id="3.30.1440.10:FF:000001">
    <property type="entry name" value="50S ribosomal protein L5"/>
    <property type="match status" value="1"/>
</dbReference>
<dbReference type="AlphaFoldDB" id="A0A0K2SPQ2"/>
<dbReference type="HAMAP" id="MF_01333_B">
    <property type="entry name" value="Ribosomal_uL5_B"/>
    <property type="match status" value="1"/>
</dbReference>